<keyword evidence="6" id="KW-1185">Reference proteome</keyword>
<proteinExistence type="inferred from homology"/>
<dbReference type="InterPro" id="IPR009722">
    <property type="entry name" value="YjiK/CarP"/>
</dbReference>
<evidence type="ECO:0000256" key="3">
    <source>
        <dbReference type="ARBA" id="ARBA00022475"/>
    </source>
</evidence>
<dbReference type="CDD" id="cd09971">
    <property type="entry name" value="SdiA-regulated"/>
    <property type="match status" value="1"/>
</dbReference>
<evidence type="ECO:0000256" key="2">
    <source>
        <dbReference type="ARBA" id="ARBA00009852"/>
    </source>
</evidence>
<dbReference type="GO" id="GO:0003677">
    <property type="term" value="F:DNA binding"/>
    <property type="evidence" value="ECO:0007669"/>
    <property type="project" value="UniProtKB-KW"/>
</dbReference>
<organism evidence="5 6">
    <name type="scientific">Pseudomonas mangiferae</name>
    <dbReference type="NCBI Taxonomy" id="2593654"/>
    <lineage>
        <taxon>Bacteria</taxon>
        <taxon>Pseudomonadati</taxon>
        <taxon>Pseudomonadota</taxon>
        <taxon>Gammaproteobacteria</taxon>
        <taxon>Pseudomonadales</taxon>
        <taxon>Pseudomonadaceae</taxon>
        <taxon>Pseudomonas</taxon>
    </lineage>
</organism>
<comment type="caution">
    <text evidence="5">The sequence shown here is derived from an EMBL/GenBank/DDBJ whole genome shotgun (WGS) entry which is preliminary data.</text>
</comment>
<comment type="subcellular location">
    <subcellularLocation>
        <location evidence="1">Cell membrane</location>
    </subcellularLocation>
</comment>
<dbReference type="RefSeq" id="WP_143490359.1">
    <property type="nucleotide sequence ID" value="NZ_VJOY01000029.1"/>
</dbReference>
<evidence type="ECO:0000256" key="1">
    <source>
        <dbReference type="ARBA" id="ARBA00004236"/>
    </source>
</evidence>
<dbReference type="InterPro" id="IPR011042">
    <property type="entry name" value="6-blade_b-propeller_TolB-like"/>
</dbReference>
<name>A0A553GTH9_9PSED</name>
<keyword evidence="4" id="KW-0472">Membrane</keyword>
<accession>A0A553GTH9</accession>
<keyword evidence="5" id="KW-0238">DNA-binding</keyword>
<evidence type="ECO:0000313" key="5">
    <source>
        <dbReference type="EMBL" id="TRX72804.1"/>
    </source>
</evidence>
<comment type="similarity">
    <text evidence="2">Belongs to the YjiK family.</text>
</comment>
<dbReference type="GO" id="GO:0005886">
    <property type="term" value="C:plasma membrane"/>
    <property type="evidence" value="ECO:0007669"/>
    <property type="project" value="UniProtKB-SubCell"/>
</dbReference>
<evidence type="ECO:0000313" key="6">
    <source>
        <dbReference type="Proteomes" id="UP000315235"/>
    </source>
</evidence>
<dbReference type="SUPFAM" id="SSF50956">
    <property type="entry name" value="Thermostable phytase (3-phytase)"/>
    <property type="match status" value="1"/>
</dbReference>
<keyword evidence="3" id="KW-1003">Cell membrane</keyword>
<dbReference type="AlphaFoldDB" id="A0A553GTH9"/>
<evidence type="ECO:0000256" key="4">
    <source>
        <dbReference type="ARBA" id="ARBA00023136"/>
    </source>
</evidence>
<dbReference type="EMBL" id="VJOY01000029">
    <property type="protein sequence ID" value="TRX72804.1"/>
    <property type="molecule type" value="Genomic_DNA"/>
</dbReference>
<dbReference type="Proteomes" id="UP000315235">
    <property type="component" value="Unassembled WGS sequence"/>
</dbReference>
<dbReference type="Pfam" id="PF06977">
    <property type="entry name" value="SdiA-regulated"/>
    <property type="match status" value="1"/>
</dbReference>
<gene>
    <name evidence="5" type="ORF">FM069_20975</name>
</gene>
<sequence length="332" mass="35854">MRWPLRLPRARWLLAGFALALAAGVVKSQHLDDRLLFLIKESNLSQGERDASVWLPGYHAVIQGKRLAGLDHDETSDLTYNPLSGTLYTVTGKKPLLVELSRQGEVLRSIPLIGFSNPEGVAMMEDGSLAITDERRRTLSIVKVDDLTTELNAADAAEYDLGFPNSRNKGFEAIAWDAEQGRLLLGKEREPRALFSWDSDGRDHMFGAMRALPSDGLQMRNVSAMSIDPRTRHTLVLSAQSNLLLELDERGEPISFISLIGGLNGLHQGIPRAEGVAMDETGTIYMVSEPNLFYVFRKDPAVGAPAANAAGTATTDAPASGHAAAVAAAPAG</sequence>
<dbReference type="OrthoDB" id="6080098at2"/>
<reference evidence="5 6" key="1">
    <citation type="submission" date="2019-07" db="EMBL/GenBank/DDBJ databases">
        <title>Pseudomonas mangiferae sp. nov., isolated from bark of mango tree in Thailand.</title>
        <authorList>
            <person name="Srisuk N."/>
            <person name="Anurat P."/>
        </authorList>
    </citation>
    <scope>NUCLEOTIDE SEQUENCE [LARGE SCALE GENOMIC DNA]</scope>
    <source>
        <strain evidence="5 6">DMKU_BBB3-04</strain>
    </source>
</reference>
<dbReference type="Gene3D" id="2.120.10.30">
    <property type="entry name" value="TolB, C-terminal domain"/>
    <property type="match status" value="1"/>
</dbReference>
<protein>
    <submittedName>
        <fullName evidence="5">DNA-binding protein</fullName>
    </submittedName>
</protein>